<dbReference type="Proteomes" id="UP000256519">
    <property type="component" value="Unassembled WGS sequence"/>
</dbReference>
<evidence type="ECO:0000313" key="2">
    <source>
        <dbReference type="EMBL" id="RDZ18943.1"/>
    </source>
</evidence>
<dbReference type="EMBL" id="PQWM01000002">
    <property type="protein sequence ID" value="RDZ18943.1"/>
    <property type="molecule type" value="Genomic_DNA"/>
</dbReference>
<dbReference type="AlphaFoldDB" id="A0A3D8X9Y8"/>
<keyword evidence="1" id="KW-0812">Transmembrane</keyword>
<evidence type="ECO:0000313" key="3">
    <source>
        <dbReference type="Proteomes" id="UP000256519"/>
    </source>
</evidence>
<dbReference type="RefSeq" id="WP_116071003.1">
    <property type="nucleotide sequence ID" value="NZ_CP187631.1"/>
</dbReference>
<feature type="transmembrane region" description="Helical" evidence="1">
    <location>
        <begin position="32"/>
        <end position="51"/>
    </location>
</feature>
<gene>
    <name evidence="2" type="ORF">C3744_00035</name>
</gene>
<name>A0A3D8X9Y8_PRIMG</name>
<sequence>MNKLLILTIASEMFLLLSFLIIFLTNRKTKKNILLIPLLIIGGSPLLYLAIDHMNSHYVDANIGLGLAFMFTWIYSAIAFVVAIILIVRRKRNNNISKEQ</sequence>
<keyword evidence="1" id="KW-1133">Transmembrane helix</keyword>
<evidence type="ECO:0000256" key="1">
    <source>
        <dbReference type="SAM" id="Phobius"/>
    </source>
</evidence>
<organism evidence="2 3">
    <name type="scientific">Priestia megaterium</name>
    <name type="common">Bacillus megaterium</name>
    <dbReference type="NCBI Taxonomy" id="1404"/>
    <lineage>
        <taxon>Bacteria</taxon>
        <taxon>Bacillati</taxon>
        <taxon>Bacillota</taxon>
        <taxon>Bacilli</taxon>
        <taxon>Bacillales</taxon>
        <taxon>Bacillaceae</taxon>
        <taxon>Priestia</taxon>
    </lineage>
</organism>
<reference evidence="2 3" key="1">
    <citation type="journal article" date="2018" name="Appl. Environ. Microbiol.">
        <title>Antimicrobial susceptibility testing and tentative epidemiological cut-off values of five Bacillus species relevant for use as animal feed additives or for plant protection.</title>
        <authorList>
            <person name="Agerso Y."/>
            <person name="Stuer-Lauridsen B."/>
            <person name="Bjerre K."/>
            <person name="Jensen M.G."/>
            <person name="Johansen E."/>
            <person name="Bennedsen M."/>
            <person name="Brockmann E."/>
            <person name="Nielsen B."/>
        </authorList>
    </citation>
    <scope>NUCLEOTIDE SEQUENCE [LARGE SCALE GENOMIC DNA]</scope>
    <source>
        <strain evidence="2 3">CHCC20162</strain>
    </source>
</reference>
<accession>A0A3D8X9Y8</accession>
<proteinExistence type="predicted"/>
<feature type="transmembrane region" description="Helical" evidence="1">
    <location>
        <begin position="63"/>
        <end position="88"/>
    </location>
</feature>
<keyword evidence="1" id="KW-0472">Membrane</keyword>
<feature type="transmembrane region" description="Helical" evidence="1">
    <location>
        <begin position="6"/>
        <end position="25"/>
    </location>
</feature>
<comment type="caution">
    <text evidence="2">The sequence shown here is derived from an EMBL/GenBank/DDBJ whole genome shotgun (WGS) entry which is preliminary data.</text>
</comment>
<protein>
    <submittedName>
        <fullName evidence="2">Uncharacterized protein</fullName>
    </submittedName>
</protein>